<keyword evidence="4" id="KW-1185">Reference proteome</keyword>
<dbReference type="PANTHER" id="PTHR38937">
    <property type="entry name" value="MEMBRANE PROTEIN OF ER BODY-LIKE PROTEIN"/>
    <property type="match status" value="1"/>
</dbReference>
<gene>
    <name evidence="5" type="primary">LOC106779074</name>
</gene>
<feature type="transmembrane region" description="Helical" evidence="2">
    <location>
        <begin position="504"/>
        <end position="522"/>
    </location>
</feature>
<dbReference type="Proteomes" id="UP000087766">
    <property type="component" value="Unplaced"/>
</dbReference>
<dbReference type="KEGG" id="vra:106779074"/>
<dbReference type="PANTHER" id="PTHR38937:SF2">
    <property type="entry name" value="MEMBRANE PROTEIN OF ER BODY-LIKE PROTEIN ISOFORM X1"/>
    <property type="match status" value="1"/>
</dbReference>
<organism evidence="4 5">
    <name type="scientific">Vigna radiata var. radiata</name>
    <name type="common">Mung bean</name>
    <name type="synonym">Phaseolus aureus</name>
    <dbReference type="NCBI Taxonomy" id="3916"/>
    <lineage>
        <taxon>Eukaryota</taxon>
        <taxon>Viridiplantae</taxon>
        <taxon>Streptophyta</taxon>
        <taxon>Embryophyta</taxon>
        <taxon>Tracheophyta</taxon>
        <taxon>Spermatophyta</taxon>
        <taxon>Magnoliopsida</taxon>
        <taxon>eudicotyledons</taxon>
        <taxon>Gunneridae</taxon>
        <taxon>Pentapetalae</taxon>
        <taxon>rosids</taxon>
        <taxon>fabids</taxon>
        <taxon>Fabales</taxon>
        <taxon>Fabaceae</taxon>
        <taxon>Papilionoideae</taxon>
        <taxon>50 kb inversion clade</taxon>
        <taxon>NPAAA clade</taxon>
        <taxon>indigoferoid/millettioid clade</taxon>
        <taxon>Phaseoleae</taxon>
        <taxon>Vigna</taxon>
    </lineage>
</organism>
<evidence type="ECO:0000256" key="1">
    <source>
        <dbReference type="SAM" id="MobiDB-lite"/>
    </source>
</evidence>
<feature type="chain" id="PRO_5018142416" evidence="3">
    <location>
        <begin position="33"/>
        <end position="554"/>
    </location>
</feature>
<dbReference type="InterPro" id="IPR052843">
    <property type="entry name" value="ER_body_metal_sequester"/>
</dbReference>
<dbReference type="STRING" id="3916.A0A1S3VWA0"/>
<keyword evidence="2" id="KW-0812">Transmembrane</keyword>
<evidence type="ECO:0000313" key="5">
    <source>
        <dbReference type="RefSeq" id="XP_014522595.2"/>
    </source>
</evidence>
<dbReference type="RefSeq" id="XP_014522595.2">
    <property type="nucleotide sequence ID" value="XM_014667109.2"/>
</dbReference>
<dbReference type="AlphaFoldDB" id="A0A1S3VWA0"/>
<feature type="transmembrane region" description="Helical" evidence="2">
    <location>
        <begin position="472"/>
        <end position="492"/>
    </location>
</feature>
<keyword evidence="2" id="KW-1133">Transmembrane helix</keyword>
<keyword evidence="2" id="KW-0472">Membrane</keyword>
<evidence type="ECO:0000313" key="4">
    <source>
        <dbReference type="Proteomes" id="UP000087766"/>
    </source>
</evidence>
<dbReference type="GeneID" id="106779074"/>
<feature type="region of interest" description="Disordered" evidence="1">
    <location>
        <begin position="90"/>
        <end position="111"/>
    </location>
</feature>
<protein>
    <submittedName>
        <fullName evidence="5">Membrane protein of ER body 2</fullName>
    </submittedName>
</protein>
<evidence type="ECO:0000256" key="3">
    <source>
        <dbReference type="SAM" id="SignalP"/>
    </source>
</evidence>
<accession>A0A1S3VWA0</accession>
<dbReference type="OrthoDB" id="1924921at2759"/>
<evidence type="ECO:0000256" key="2">
    <source>
        <dbReference type="SAM" id="Phobius"/>
    </source>
</evidence>
<feature type="transmembrane region" description="Helical" evidence="2">
    <location>
        <begin position="438"/>
        <end position="460"/>
    </location>
</feature>
<keyword evidence="3" id="KW-0732">Signal</keyword>
<proteinExistence type="predicted"/>
<sequence>MQPSHLSKDKNFVLFSLLFFFFSLLLNKPASMEQLYCAVREDEEEEQQQLLQDGSALKGRQSLQQGKNGSITNAEAPSFFSSVGEQSFPQKEEVLHTHKEHTEQPAQKVEETNNVVAENGSNFNDDSEKGGNGIIAEIVENVINGEALSIATINADASHHKNSVYFDQQQGMWKCHHCSWTKKFDSPWNLRRGNLNGYSELLMNAKTMIQHGPCTVCETQGDASSEDSVADPASIEDSKIDNPLEIAQNSHSSLMKEAQSPEQSFDCEVVANDVARDKQNFIVNGSIPSIEDLKKVETGIEDEIKPSVANKENEELETSTSQAAYVPTEGATVTEAHTEIYIGEQPRAEIGEHQEWEILKSIVYGGLVESITSLGVVSSAASSGAAPLNIIALGLANLIGGLSVIGHNLTDLKNGHFGGNPSQERYEELLGRRENFTLHAFLAVLSFIIFGSVPLVVYGLLMSKHYSDEYNIAAVTASSVVCIILLAMGKAYTSTPPKSYIKTVLHYVSLALATSGVTYIAGDLAKDLLDKISGSESGYVLAMPLSDRTRMEPA</sequence>
<name>A0A1S3VWA0_VIGRR</name>
<reference evidence="5" key="1">
    <citation type="submission" date="2025-08" db="UniProtKB">
        <authorList>
            <consortium name="RefSeq"/>
        </authorList>
    </citation>
    <scope>IDENTIFICATION</scope>
    <source>
        <tissue evidence="5">Leaf</tissue>
    </source>
</reference>
<feature type="signal peptide" evidence="3">
    <location>
        <begin position="1"/>
        <end position="32"/>
    </location>
</feature>